<dbReference type="GO" id="GO:0007165">
    <property type="term" value="P:signal transduction"/>
    <property type="evidence" value="ECO:0007669"/>
    <property type="project" value="UniProtKB-KW"/>
</dbReference>
<dbReference type="SMART" id="SM00283">
    <property type="entry name" value="MA"/>
    <property type="match status" value="1"/>
</dbReference>
<dbReference type="Proteomes" id="UP000036045">
    <property type="component" value="Unassembled WGS sequence"/>
</dbReference>
<dbReference type="SUPFAM" id="SSF58104">
    <property type="entry name" value="Methyl-accepting chemotaxis protein (MCP) signaling domain"/>
    <property type="match status" value="1"/>
</dbReference>
<evidence type="ECO:0000256" key="8">
    <source>
        <dbReference type="ARBA" id="ARBA00029447"/>
    </source>
</evidence>
<organism evidence="13 14">
    <name type="scientific">Niallia circulans</name>
    <name type="common">Bacillus circulans</name>
    <dbReference type="NCBI Taxonomy" id="1397"/>
    <lineage>
        <taxon>Bacteria</taxon>
        <taxon>Bacillati</taxon>
        <taxon>Bacillota</taxon>
        <taxon>Bacilli</taxon>
        <taxon>Bacillales</taxon>
        <taxon>Bacillaceae</taxon>
        <taxon>Niallia</taxon>
    </lineage>
</organism>
<dbReference type="PROSITE" id="PS50885">
    <property type="entry name" value="HAMP"/>
    <property type="match status" value="1"/>
</dbReference>
<evidence type="ECO:0000256" key="1">
    <source>
        <dbReference type="ARBA" id="ARBA00004651"/>
    </source>
</evidence>
<evidence type="ECO:0000256" key="2">
    <source>
        <dbReference type="ARBA" id="ARBA00022475"/>
    </source>
</evidence>
<dbReference type="SMART" id="SM00304">
    <property type="entry name" value="HAMP"/>
    <property type="match status" value="1"/>
</dbReference>
<keyword evidence="14" id="KW-1185">Reference proteome</keyword>
<accession>A0A0J1ILR0</accession>
<dbReference type="CDD" id="cd12913">
    <property type="entry name" value="PDC1_MCP_like"/>
    <property type="match status" value="1"/>
</dbReference>
<comment type="caution">
    <text evidence="13">The sequence shown here is derived from an EMBL/GenBank/DDBJ whole genome shotgun (WGS) entry which is preliminary data.</text>
</comment>
<evidence type="ECO:0000313" key="14">
    <source>
        <dbReference type="Proteomes" id="UP000036045"/>
    </source>
</evidence>
<name>A0A0J1ILR0_NIACI</name>
<evidence type="ECO:0000256" key="7">
    <source>
        <dbReference type="ARBA" id="ARBA00023224"/>
    </source>
</evidence>
<dbReference type="Pfam" id="PF02743">
    <property type="entry name" value="dCache_1"/>
    <property type="match status" value="1"/>
</dbReference>
<comment type="subcellular location">
    <subcellularLocation>
        <location evidence="1">Cell membrane</location>
        <topology evidence="1">Multi-pass membrane protein</topology>
    </subcellularLocation>
</comment>
<dbReference type="PROSITE" id="PS50111">
    <property type="entry name" value="CHEMOTAXIS_TRANSDUC_2"/>
    <property type="match status" value="1"/>
</dbReference>
<dbReference type="Gene3D" id="3.30.450.20">
    <property type="entry name" value="PAS domain"/>
    <property type="match status" value="1"/>
</dbReference>
<evidence type="ECO:0008006" key="15">
    <source>
        <dbReference type="Google" id="ProtNLM"/>
    </source>
</evidence>
<dbReference type="OrthoDB" id="9760371at2"/>
<dbReference type="CDD" id="cd06225">
    <property type="entry name" value="HAMP"/>
    <property type="match status" value="1"/>
</dbReference>
<evidence type="ECO:0000256" key="4">
    <source>
        <dbReference type="ARBA" id="ARBA00022692"/>
    </source>
</evidence>
<dbReference type="CDD" id="cd11386">
    <property type="entry name" value="MCP_signal"/>
    <property type="match status" value="1"/>
</dbReference>
<dbReference type="AlphaFoldDB" id="A0A0J1ILR0"/>
<dbReference type="PRINTS" id="PR00260">
    <property type="entry name" value="CHEMTRNSDUCR"/>
</dbReference>
<dbReference type="GO" id="GO:0005886">
    <property type="term" value="C:plasma membrane"/>
    <property type="evidence" value="ECO:0007669"/>
    <property type="project" value="UniProtKB-SubCell"/>
</dbReference>
<keyword evidence="7 9" id="KW-0807">Transducer</keyword>
<sequence length="684" mass="75269">MRNKEKTTRKKSIRVKLIGIIGLTLLITILGSSSLYYGYSNNTLKNVYKEENEASAVSSAKSIQIFLSKHEKSVEELSLHIASLYDDKGENETILQLLENTKSHDESLVAAYFIDAESGRMDIAPWVDFGNALDTRAFKETKEADTTHWMEVYKDNVTGDMMTSVITPVKKNGQLIGVLGYDISLDAIGDLREQLQQGKENKLLVLDNQGVVVTSFLDANGKNLSIQQSGKIKDVEDVVKDKAAFKREFNWVDSLYDKDTVDTTASFEGTSYQVNSSTIEETGWKVVSVTADSVISKKLKGITWIGLGTSAGGLIIGIIIAYYLSKMILNYLRKFNEATEKASKGDLTVSLAINSDDEIGEFSKNFNTMLVNIRHMTKKIQTDFSKVKETSQSLTEIASQNSASIAEVTSSIEEIATANSQQSSEVEKGSMAIQELNETINRLVAQSKSMEFSLQDAHQEVGSGRTNVTNLESSYQNLESSLSKVAFIVNDLSDKSKNISQVTEVIKQISEQTNLLSLNASIEAARAGEHGRGFAVVANEVRNLAEQSKESAEHIQNIIYSVIQDTAQAVTMMKETNTISEQQKDAVNNVTDSINQITNSLEKIVEDIQVANHAIHEIDVQKDVVGGMINEISASSEETTASTEVILSSMEEQSASTDEVKQYADSLTTLIETTEAEIARFKTE</sequence>
<proteinExistence type="inferred from homology"/>
<keyword evidence="2" id="KW-1003">Cell membrane</keyword>
<keyword evidence="6 10" id="KW-0472">Membrane</keyword>
<dbReference type="InterPro" id="IPR003660">
    <property type="entry name" value="HAMP_dom"/>
</dbReference>
<dbReference type="InterPro" id="IPR004089">
    <property type="entry name" value="MCPsignal_dom"/>
</dbReference>
<feature type="domain" description="Methyl-accepting transducer" evidence="11">
    <location>
        <begin position="397"/>
        <end position="654"/>
    </location>
</feature>
<evidence type="ECO:0000256" key="9">
    <source>
        <dbReference type="PROSITE-ProRule" id="PRU00284"/>
    </source>
</evidence>
<gene>
    <name evidence="13" type="ORF">ABW02_08005</name>
</gene>
<dbReference type="Pfam" id="PF00015">
    <property type="entry name" value="MCPsignal"/>
    <property type="match status" value="1"/>
</dbReference>
<keyword evidence="3" id="KW-0145">Chemotaxis</keyword>
<keyword evidence="4 10" id="KW-0812">Transmembrane</keyword>
<dbReference type="InterPro" id="IPR004090">
    <property type="entry name" value="Chemotax_Me-accpt_rcpt"/>
</dbReference>
<evidence type="ECO:0000259" key="12">
    <source>
        <dbReference type="PROSITE" id="PS50885"/>
    </source>
</evidence>
<evidence type="ECO:0000256" key="3">
    <source>
        <dbReference type="ARBA" id="ARBA00022500"/>
    </source>
</evidence>
<protein>
    <recommendedName>
        <fullName evidence="15">Methyl-accepting chemotaxis protein</fullName>
    </recommendedName>
</protein>
<dbReference type="Gene3D" id="1.10.287.950">
    <property type="entry name" value="Methyl-accepting chemotaxis protein"/>
    <property type="match status" value="1"/>
</dbReference>
<dbReference type="EMBL" id="LDPH01000006">
    <property type="protein sequence ID" value="KLV26912.1"/>
    <property type="molecule type" value="Genomic_DNA"/>
</dbReference>
<reference evidence="13 14" key="1">
    <citation type="submission" date="2015-05" db="EMBL/GenBank/DDBJ databases">
        <title>Whole genome sequence and identification of bacterial endophytes from Costus igneus.</title>
        <authorList>
            <person name="Lee Y.P."/>
            <person name="Gan H.M."/>
            <person name="Eng W."/>
            <person name="Wheatley M.S."/>
            <person name="Caraballo A."/>
            <person name="Polter S."/>
            <person name="Savka M.A."/>
            <person name="Hudson A.O."/>
        </authorList>
    </citation>
    <scope>NUCLEOTIDE SEQUENCE [LARGE SCALE GENOMIC DNA]</scope>
    <source>
        <strain evidence="13 14">RIT379</strain>
    </source>
</reference>
<dbReference type="GO" id="GO:0004888">
    <property type="term" value="F:transmembrane signaling receptor activity"/>
    <property type="evidence" value="ECO:0007669"/>
    <property type="project" value="InterPro"/>
</dbReference>
<dbReference type="GO" id="GO:0006935">
    <property type="term" value="P:chemotaxis"/>
    <property type="evidence" value="ECO:0007669"/>
    <property type="project" value="UniProtKB-KW"/>
</dbReference>
<feature type="domain" description="HAMP" evidence="12">
    <location>
        <begin position="326"/>
        <end position="378"/>
    </location>
</feature>
<evidence type="ECO:0000259" key="11">
    <source>
        <dbReference type="PROSITE" id="PS50111"/>
    </source>
</evidence>
<evidence type="ECO:0000256" key="10">
    <source>
        <dbReference type="SAM" id="Phobius"/>
    </source>
</evidence>
<dbReference type="PATRIC" id="fig|1397.4.peg.4767"/>
<comment type="similarity">
    <text evidence="8">Belongs to the methyl-accepting chemotaxis (MCP) protein family.</text>
</comment>
<dbReference type="RefSeq" id="WP_047941444.1">
    <property type="nucleotide sequence ID" value="NZ_LDPH01000006.1"/>
</dbReference>
<dbReference type="InterPro" id="IPR033479">
    <property type="entry name" value="dCache_1"/>
</dbReference>
<evidence type="ECO:0000313" key="13">
    <source>
        <dbReference type="EMBL" id="KLV26912.1"/>
    </source>
</evidence>
<dbReference type="PANTHER" id="PTHR32089">
    <property type="entry name" value="METHYL-ACCEPTING CHEMOTAXIS PROTEIN MCPB"/>
    <property type="match status" value="1"/>
</dbReference>
<dbReference type="Gene3D" id="6.10.340.10">
    <property type="match status" value="1"/>
</dbReference>
<evidence type="ECO:0000256" key="5">
    <source>
        <dbReference type="ARBA" id="ARBA00022989"/>
    </source>
</evidence>
<dbReference type="PANTHER" id="PTHR32089:SF112">
    <property type="entry name" value="LYSOZYME-LIKE PROTEIN-RELATED"/>
    <property type="match status" value="1"/>
</dbReference>
<feature type="transmembrane region" description="Helical" evidence="10">
    <location>
        <begin position="20"/>
        <end position="39"/>
    </location>
</feature>
<dbReference type="Pfam" id="PF00672">
    <property type="entry name" value="HAMP"/>
    <property type="match status" value="1"/>
</dbReference>
<feature type="transmembrane region" description="Helical" evidence="10">
    <location>
        <begin position="302"/>
        <end position="324"/>
    </location>
</feature>
<keyword evidence="5 10" id="KW-1133">Transmembrane helix</keyword>
<evidence type="ECO:0000256" key="6">
    <source>
        <dbReference type="ARBA" id="ARBA00023136"/>
    </source>
</evidence>